<feature type="chain" id="PRO_5045047456" description="Cohesin domain-containing protein" evidence="3">
    <location>
        <begin position="35"/>
        <end position="250"/>
    </location>
</feature>
<dbReference type="RefSeq" id="WP_191781626.1">
    <property type="nucleotide sequence ID" value="NZ_JACSQV010000004.1"/>
</dbReference>
<gene>
    <name evidence="5" type="ORF">H9657_06580</name>
</gene>
<feature type="transmembrane region" description="Helical" evidence="2">
    <location>
        <begin position="222"/>
        <end position="242"/>
    </location>
</feature>
<feature type="region of interest" description="Disordered" evidence="1">
    <location>
        <begin position="168"/>
        <end position="209"/>
    </location>
</feature>
<dbReference type="EMBL" id="JACSQV010000004">
    <property type="protein sequence ID" value="MBD7917942.1"/>
    <property type="molecule type" value="Genomic_DNA"/>
</dbReference>
<feature type="signal peptide" evidence="3">
    <location>
        <begin position="1"/>
        <end position="34"/>
    </location>
</feature>
<evidence type="ECO:0000313" key="5">
    <source>
        <dbReference type="EMBL" id="MBD7917942.1"/>
    </source>
</evidence>
<evidence type="ECO:0000256" key="2">
    <source>
        <dbReference type="SAM" id="Phobius"/>
    </source>
</evidence>
<keyword evidence="3" id="KW-0732">Signal</keyword>
<dbReference type="CDD" id="cd08547">
    <property type="entry name" value="Type_II_cohesin"/>
    <property type="match status" value="1"/>
</dbReference>
<keyword evidence="2" id="KW-0812">Transmembrane</keyword>
<evidence type="ECO:0000259" key="4">
    <source>
        <dbReference type="Pfam" id="PF00963"/>
    </source>
</evidence>
<dbReference type="InterPro" id="IPR006311">
    <property type="entry name" value="TAT_signal"/>
</dbReference>
<name>A0ABR8QBY9_9CELL</name>
<reference evidence="5 6" key="1">
    <citation type="submission" date="2020-08" db="EMBL/GenBank/DDBJ databases">
        <title>A Genomic Blueprint of the Chicken Gut Microbiome.</title>
        <authorList>
            <person name="Gilroy R."/>
            <person name="Ravi A."/>
            <person name="Getino M."/>
            <person name="Pursley I."/>
            <person name="Horton D.L."/>
            <person name="Alikhan N.-F."/>
            <person name="Baker D."/>
            <person name="Gharbi K."/>
            <person name="Hall N."/>
            <person name="Watson M."/>
            <person name="Adriaenssens E.M."/>
            <person name="Foster-Nyarko E."/>
            <person name="Jarju S."/>
            <person name="Secka A."/>
            <person name="Antonio M."/>
            <person name="Oren A."/>
            <person name="Chaudhuri R."/>
            <person name="La Ragione R.M."/>
            <person name="Hildebrand F."/>
            <person name="Pallen M.J."/>
        </authorList>
    </citation>
    <scope>NUCLEOTIDE SEQUENCE [LARGE SCALE GENOMIC DNA]</scope>
    <source>
        <strain evidence="5 6">Sa3CUA2</strain>
    </source>
</reference>
<comment type="caution">
    <text evidence="5">The sequence shown here is derived from an EMBL/GenBank/DDBJ whole genome shotgun (WGS) entry which is preliminary data.</text>
</comment>
<dbReference type="InterPro" id="IPR002102">
    <property type="entry name" value="Cohesin_dom"/>
</dbReference>
<dbReference type="InterPro" id="IPR008965">
    <property type="entry name" value="CBM2/CBM3_carb-bd_dom_sf"/>
</dbReference>
<evidence type="ECO:0000256" key="1">
    <source>
        <dbReference type="SAM" id="MobiDB-lite"/>
    </source>
</evidence>
<evidence type="ECO:0000313" key="6">
    <source>
        <dbReference type="Proteomes" id="UP000604241"/>
    </source>
</evidence>
<feature type="compositionally biased region" description="Low complexity" evidence="1">
    <location>
        <begin position="191"/>
        <end position="209"/>
    </location>
</feature>
<accession>A0ABR8QBY9</accession>
<evidence type="ECO:0000256" key="3">
    <source>
        <dbReference type="SAM" id="SignalP"/>
    </source>
</evidence>
<dbReference type="Gene3D" id="2.60.40.680">
    <property type="match status" value="1"/>
</dbReference>
<feature type="domain" description="Cohesin" evidence="4">
    <location>
        <begin position="43"/>
        <end position="160"/>
    </location>
</feature>
<keyword evidence="2" id="KW-1133">Transmembrane helix</keyword>
<keyword evidence="6" id="KW-1185">Reference proteome</keyword>
<sequence length="250" mass="24345">MRDRTPGSRPRRRALHAALAVLGLTLLTAVPAAAAPTVDEATLSVPAGSLTAGATVDVRLDLLDVADLYAYEATLTFDPALLAFDSVTDAPDGGFDDVASGTGSVTVRHSRLGASPGLAGTVATTVRLRTLAGGTATVTLSGLTLVGSDGATVATADVTSVAVVVDAAPTPAPTPTTTPDPTTTPTPPAATPEATAPVPSPSATPAAAASAPRTGALSATGAQVGGLLAVALGAVALGAFLVRRRTAAAR</sequence>
<dbReference type="PROSITE" id="PS51318">
    <property type="entry name" value="TAT"/>
    <property type="match status" value="1"/>
</dbReference>
<dbReference type="Pfam" id="PF00963">
    <property type="entry name" value="Cohesin"/>
    <property type="match status" value="1"/>
</dbReference>
<proteinExistence type="predicted"/>
<organism evidence="5 6">
    <name type="scientific">Cellulomonas avistercoris</name>
    <dbReference type="NCBI Taxonomy" id="2762242"/>
    <lineage>
        <taxon>Bacteria</taxon>
        <taxon>Bacillati</taxon>
        <taxon>Actinomycetota</taxon>
        <taxon>Actinomycetes</taxon>
        <taxon>Micrococcales</taxon>
        <taxon>Cellulomonadaceae</taxon>
        <taxon>Cellulomonas</taxon>
    </lineage>
</organism>
<keyword evidence="2" id="KW-0472">Membrane</keyword>
<protein>
    <recommendedName>
        <fullName evidence="4">Cohesin domain-containing protein</fullName>
    </recommendedName>
</protein>
<dbReference type="SUPFAM" id="SSF49384">
    <property type="entry name" value="Carbohydrate-binding domain"/>
    <property type="match status" value="1"/>
</dbReference>
<feature type="compositionally biased region" description="Pro residues" evidence="1">
    <location>
        <begin position="170"/>
        <end position="190"/>
    </location>
</feature>
<dbReference type="Proteomes" id="UP000604241">
    <property type="component" value="Unassembled WGS sequence"/>
</dbReference>